<evidence type="ECO:0000256" key="9">
    <source>
        <dbReference type="ARBA" id="ARBA00023004"/>
    </source>
</evidence>
<dbReference type="Gene3D" id="1.10.490.10">
    <property type="entry name" value="Globins"/>
    <property type="match status" value="1"/>
</dbReference>
<dbReference type="PANTHER" id="PTHR43396">
    <property type="entry name" value="FLAVOHEMOPROTEIN"/>
    <property type="match status" value="1"/>
</dbReference>
<dbReference type="PROSITE" id="PS51384">
    <property type="entry name" value="FAD_FR"/>
    <property type="match status" value="1"/>
</dbReference>
<dbReference type="SUPFAM" id="SSF63380">
    <property type="entry name" value="Riboflavin synthase domain-like"/>
    <property type="match status" value="1"/>
</dbReference>
<evidence type="ECO:0000259" key="15">
    <source>
        <dbReference type="PROSITE" id="PS01033"/>
    </source>
</evidence>
<keyword evidence="5 14" id="KW-0561">Oxygen transport</keyword>
<proteinExistence type="inferred from homology"/>
<evidence type="ECO:0000256" key="11">
    <source>
        <dbReference type="ARBA" id="ARBA00023027"/>
    </source>
</evidence>
<keyword evidence="4 14" id="KW-0349">Heme</keyword>
<dbReference type="PANTHER" id="PTHR43396:SF3">
    <property type="entry name" value="FLAVOHEMOPROTEIN"/>
    <property type="match status" value="1"/>
</dbReference>
<keyword evidence="6" id="KW-0001">2Fe-2S</keyword>
<comment type="catalytic activity">
    <reaction evidence="12">
        <text>2 nitric oxide + NADH + 2 O2 = 2 nitrate + NAD(+) + H(+)</text>
        <dbReference type="Rhea" id="RHEA:19469"/>
        <dbReference type="ChEBI" id="CHEBI:15378"/>
        <dbReference type="ChEBI" id="CHEBI:15379"/>
        <dbReference type="ChEBI" id="CHEBI:16480"/>
        <dbReference type="ChEBI" id="CHEBI:17632"/>
        <dbReference type="ChEBI" id="CHEBI:57540"/>
        <dbReference type="ChEBI" id="CHEBI:57945"/>
        <dbReference type="EC" id="1.14.12.17"/>
    </reaction>
</comment>
<keyword evidence="11" id="KW-0520">NAD</keyword>
<dbReference type="Pfam" id="PF00175">
    <property type="entry name" value="NAD_binding_1"/>
    <property type="match status" value="1"/>
</dbReference>
<organism evidence="17 18">
    <name type="scientific">Mycobacterium dioxanotrophicus</name>
    <dbReference type="NCBI Taxonomy" id="482462"/>
    <lineage>
        <taxon>Bacteria</taxon>
        <taxon>Bacillati</taxon>
        <taxon>Actinomycetota</taxon>
        <taxon>Actinomycetes</taxon>
        <taxon>Mycobacteriales</taxon>
        <taxon>Mycobacteriaceae</taxon>
        <taxon>Mycobacterium</taxon>
    </lineage>
</organism>
<accession>A0A1Y0CDI9</accession>
<keyword evidence="7" id="KW-0479">Metal-binding</keyword>
<dbReference type="InterPro" id="IPR017938">
    <property type="entry name" value="Riboflavin_synthase-like_b-brl"/>
</dbReference>
<evidence type="ECO:0000313" key="17">
    <source>
        <dbReference type="EMBL" id="ART73339.1"/>
    </source>
</evidence>
<evidence type="ECO:0000256" key="4">
    <source>
        <dbReference type="ARBA" id="ARBA00022617"/>
    </source>
</evidence>
<feature type="domain" description="Globin" evidence="15">
    <location>
        <begin position="6"/>
        <end position="145"/>
    </location>
</feature>
<keyword evidence="10" id="KW-0411">Iron-sulfur</keyword>
<dbReference type="PROSITE" id="PS01033">
    <property type="entry name" value="GLOBIN"/>
    <property type="match status" value="1"/>
</dbReference>
<dbReference type="GO" id="GO:0046210">
    <property type="term" value="P:nitric oxide catabolic process"/>
    <property type="evidence" value="ECO:0007669"/>
    <property type="project" value="TreeGrafter"/>
</dbReference>
<dbReference type="InterPro" id="IPR017927">
    <property type="entry name" value="FAD-bd_FR_type"/>
</dbReference>
<dbReference type="GO" id="GO:0071500">
    <property type="term" value="P:cellular response to nitrosative stress"/>
    <property type="evidence" value="ECO:0007669"/>
    <property type="project" value="TreeGrafter"/>
</dbReference>
<evidence type="ECO:0000256" key="2">
    <source>
        <dbReference type="ARBA" id="ARBA00006401"/>
    </source>
</evidence>
<dbReference type="Gene3D" id="2.40.30.10">
    <property type="entry name" value="Translation factors"/>
    <property type="match status" value="1"/>
</dbReference>
<evidence type="ECO:0000256" key="12">
    <source>
        <dbReference type="ARBA" id="ARBA00048649"/>
    </source>
</evidence>
<gene>
    <name evidence="17" type="ORF">BTO20_01605</name>
</gene>
<dbReference type="CDD" id="cd06184">
    <property type="entry name" value="flavohem_like_fad_nad_binding"/>
    <property type="match status" value="1"/>
</dbReference>
<dbReference type="RefSeq" id="WP_087081445.1">
    <property type="nucleotide sequence ID" value="NZ_CP020809.1"/>
</dbReference>
<dbReference type="InterPro" id="IPR000971">
    <property type="entry name" value="Globin"/>
</dbReference>
<comment type="catalytic activity">
    <reaction evidence="13">
        <text>2 nitric oxide + NADPH + 2 O2 = 2 nitrate + NADP(+) + H(+)</text>
        <dbReference type="Rhea" id="RHEA:19465"/>
        <dbReference type="ChEBI" id="CHEBI:15378"/>
        <dbReference type="ChEBI" id="CHEBI:15379"/>
        <dbReference type="ChEBI" id="CHEBI:16480"/>
        <dbReference type="ChEBI" id="CHEBI:17632"/>
        <dbReference type="ChEBI" id="CHEBI:57783"/>
        <dbReference type="ChEBI" id="CHEBI:58349"/>
        <dbReference type="EC" id="1.14.12.17"/>
    </reaction>
</comment>
<evidence type="ECO:0000256" key="14">
    <source>
        <dbReference type="RuleBase" id="RU000356"/>
    </source>
</evidence>
<dbReference type="GO" id="GO:0020037">
    <property type="term" value="F:heme binding"/>
    <property type="evidence" value="ECO:0007669"/>
    <property type="project" value="InterPro"/>
</dbReference>
<sequence>MTPTSLLSPASLDVVRATAPVVAAHADAITARFYPRMFAAHPELLRVFNQGNQATGEQSKALAGSVVAYAVQLIDPDAPPFDHVIRRIAYKHVSLGIRPEQYTIVGEHLLAAVGEVLGDAVTPEIAAAWSEVYWLFALQLVAEEARLYQEADIDPRRPTRQYRVVRRIEETADVISLVLEPVDGGKLPDIAPGQYVSVFVDLPDGSRQPRQYTVSSTAVHTRLQITIRRVRGTNGAPDGMVSSYLHDQVKVGDVLELSAPAGDFVVTPTDGPLLLASAGAGITTVLPIVEHIARNQPQRKVVVAHADRRAQDHALRDTVLHLGRELDDFTAYAWYETVDDGDTRSRQGYMDLTDVPLPNDVQVFTCGPLPFMRHVRTTLLERGVPATRIRYEVFGPDLWAAQSASDASSDTTAGGPYAGDRG</sequence>
<evidence type="ECO:0000256" key="5">
    <source>
        <dbReference type="ARBA" id="ARBA00022621"/>
    </source>
</evidence>
<feature type="domain" description="FAD-binding FR-type" evidence="16">
    <location>
        <begin position="157"/>
        <end position="267"/>
    </location>
</feature>
<dbReference type="GO" id="GO:0071949">
    <property type="term" value="F:FAD binding"/>
    <property type="evidence" value="ECO:0007669"/>
    <property type="project" value="TreeGrafter"/>
</dbReference>
<dbReference type="InterPro" id="IPR012292">
    <property type="entry name" value="Globin/Proto"/>
</dbReference>
<dbReference type="SUPFAM" id="SSF52343">
    <property type="entry name" value="Ferredoxin reductase-like, C-terminal NADP-linked domain"/>
    <property type="match status" value="1"/>
</dbReference>
<protein>
    <recommendedName>
        <fullName evidence="3">nitric oxide dioxygenase</fullName>
        <ecNumber evidence="3">1.14.12.17</ecNumber>
    </recommendedName>
</protein>
<dbReference type="SUPFAM" id="SSF46458">
    <property type="entry name" value="Globin-like"/>
    <property type="match status" value="1"/>
</dbReference>
<dbReference type="InterPro" id="IPR008333">
    <property type="entry name" value="Cbr1-like_FAD-bd_dom"/>
</dbReference>
<evidence type="ECO:0000313" key="18">
    <source>
        <dbReference type="Proteomes" id="UP000195331"/>
    </source>
</evidence>
<dbReference type="PRINTS" id="PR00406">
    <property type="entry name" value="CYTB5RDTASE"/>
</dbReference>
<evidence type="ECO:0000256" key="8">
    <source>
        <dbReference type="ARBA" id="ARBA00022857"/>
    </source>
</evidence>
<dbReference type="InterPro" id="IPR009050">
    <property type="entry name" value="Globin-like_sf"/>
</dbReference>
<evidence type="ECO:0000256" key="1">
    <source>
        <dbReference type="ARBA" id="ARBA00001970"/>
    </source>
</evidence>
<keyword evidence="9" id="KW-0408">Iron</keyword>
<dbReference type="Pfam" id="PF00970">
    <property type="entry name" value="FAD_binding_6"/>
    <property type="match status" value="1"/>
</dbReference>
<evidence type="ECO:0000256" key="7">
    <source>
        <dbReference type="ARBA" id="ARBA00022723"/>
    </source>
</evidence>
<dbReference type="CDD" id="cd14782">
    <property type="entry name" value="FHb-globin_2"/>
    <property type="match status" value="1"/>
</dbReference>
<evidence type="ECO:0000256" key="3">
    <source>
        <dbReference type="ARBA" id="ARBA00012229"/>
    </source>
</evidence>
<dbReference type="OrthoDB" id="9801223at2"/>
<dbReference type="GO" id="GO:0051537">
    <property type="term" value="F:2 iron, 2 sulfur cluster binding"/>
    <property type="evidence" value="ECO:0007669"/>
    <property type="project" value="UniProtKB-KW"/>
</dbReference>
<keyword evidence="18" id="KW-1185">Reference proteome</keyword>
<comment type="similarity">
    <text evidence="14">Belongs to the globin family.</text>
</comment>
<reference evidence="17 18" key="1">
    <citation type="submission" date="2017-04" db="EMBL/GenBank/DDBJ databases">
        <title>Whole Genome Sequence of 1,4-Dioxane Degrading Bacterium Mycobacterium dioxanotrophicus PH-06.</title>
        <authorList>
            <person name="He Y."/>
        </authorList>
    </citation>
    <scope>NUCLEOTIDE SEQUENCE [LARGE SCALE GENOMIC DNA]</scope>
    <source>
        <strain evidence="17 18">PH-06</strain>
    </source>
</reference>
<dbReference type="Pfam" id="PF00042">
    <property type="entry name" value="Globin"/>
    <property type="match status" value="1"/>
</dbReference>
<dbReference type="GO" id="GO:0005344">
    <property type="term" value="F:oxygen carrier activity"/>
    <property type="evidence" value="ECO:0007669"/>
    <property type="project" value="UniProtKB-KW"/>
</dbReference>
<dbReference type="FunFam" id="1.10.490.10:FF:000003">
    <property type="entry name" value="Flavohemoprotein"/>
    <property type="match status" value="1"/>
</dbReference>
<dbReference type="Gene3D" id="3.40.50.80">
    <property type="entry name" value="Nucleotide-binding domain of ferredoxin-NADP reductase (FNR) module"/>
    <property type="match status" value="1"/>
</dbReference>
<evidence type="ECO:0000256" key="13">
    <source>
        <dbReference type="ARBA" id="ARBA00049433"/>
    </source>
</evidence>
<comment type="similarity">
    <text evidence="2">In the C-terminal section; belongs to the flavoprotein pyridine nucleotide cytochrome reductase family.</text>
</comment>
<evidence type="ECO:0000259" key="16">
    <source>
        <dbReference type="PROSITE" id="PS51384"/>
    </source>
</evidence>
<evidence type="ECO:0000256" key="6">
    <source>
        <dbReference type="ARBA" id="ARBA00022714"/>
    </source>
</evidence>
<dbReference type="AlphaFoldDB" id="A0A1Y0CDI9"/>
<dbReference type="EC" id="1.14.12.17" evidence="3"/>
<evidence type="ECO:0000256" key="10">
    <source>
        <dbReference type="ARBA" id="ARBA00023014"/>
    </source>
</evidence>
<name>A0A1Y0CDI9_9MYCO</name>
<dbReference type="GO" id="GO:0019825">
    <property type="term" value="F:oxygen binding"/>
    <property type="evidence" value="ECO:0007669"/>
    <property type="project" value="InterPro"/>
</dbReference>
<comment type="cofactor">
    <cofactor evidence="1">
        <name>heme b</name>
        <dbReference type="ChEBI" id="CHEBI:60344"/>
    </cofactor>
</comment>
<dbReference type="Proteomes" id="UP000195331">
    <property type="component" value="Chromosome"/>
</dbReference>
<dbReference type="KEGG" id="mdx:BTO20_01605"/>
<dbReference type="GO" id="GO:0046872">
    <property type="term" value="F:metal ion binding"/>
    <property type="evidence" value="ECO:0007669"/>
    <property type="project" value="UniProtKB-KW"/>
</dbReference>
<dbReference type="InterPro" id="IPR001433">
    <property type="entry name" value="OxRdtase_FAD/NAD-bd"/>
</dbReference>
<dbReference type="InterPro" id="IPR039261">
    <property type="entry name" value="FNR_nucleotide-bd"/>
</dbReference>
<dbReference type="EMBL" id="CP020809">
    <property type="protein sequence ID" value="ART73339.1"/>
    <property type="molecule type" value="Genomic_DNA"/>
</dbReference>
<keyword evidence="14" id="KW-0813">Transport</keyword>
<dbReference type="GO" id="GO:0008941">
    <property type="term" value="F:nitric oxide dioxygenase NAD(P)H activity"/>
    <property type="evidence" value="ECO:0007669"/>
    <property type="project" value="UniProtKB-EC"/>
</dbReference>
<keyword evidence="8" id="KW-0521">NADP</keyword>